<dbReference type="InterPro" id="IPR003594">
    <property type="entry name" value="HATPase_dom"/>
</dbReference>
<dbReference type="EC" id="2.7.13.3" evidence="2"/>
<keyword evidence="8" id="KW-0175">Coiled coil</keyword>
<dbReference type="Gene3D" id="3.30.450.20">
    <property type="entry name" value="PAS domain"/>
    <property type="match status" value="1"/>
</dbReference>
<evidence type="ECO:0000256" key="5">
    <source>
        <dbReference type="ARBA" id="ARBA00022741"/>
    </source>
</evidence>
<accession>A4WXI4</accession>
<dbReference type="GO" id="GO:0004673">
    <property type="term" value="F:protein histidine kinase activity"/>
    <property type="evidence" value="ECO:0007669"/>
    <property type="project" value="UniProtKB-EC"/>
</dbReference>
<name>A4WXI4_CERS5</name>
<evidence type="ECO:0000259" key="11">
    <source>
        <dbReference type="SMART" id="SM00911"/>
    </source>
</evidence>
<dbReference type="InterPro" id="IPR036890">
    <property type="entry name" value="HATPase_C_sf"/>
</dbReference>
<evidence type="ECO:0000256" key="4">
    <source>
        <dbReference type="ARBA" id="ARBA00022679"/>
    </source>
</evidence>
<dbReference type="InterPro" id="IPR011495">
    <property type="entry name" value="Sig_transdc_His_kin_sub2_dim/P"/>
</dbReference>
<evidence type="ECO:0000256" key="3">
    <source>
        <dbReference type="ARBA" id="ARBA00022553"/>
    </source>
</evidence>
<evidence type="ECO:0000313" key="12">
    <source>
        <dbReference type="EMBL" id="ABP72098.1"/>
    </source>
</evidence>
<dbReference type="HOGENOM" id="CLU_506107_0_0_5"/>
<comment type="catalytic activity">
    <reaction evidence="1">
        <text>ATP + protein L-histidine = ADP + protein N-phospho-L-histidine.</text>
        <dbReference type="EC" id="2.7.13.3"/>
    </reaction>
</comment>
<keyword evidence="12" id="KW-0614">Plasmid</keyword>
<keyword evidence="9" id="KW-0472">Membrane</keyword>
<keyword evidence="9" id="KW-1133">Transmembrane helix</keyword>
<gene>
    <name evidence="12" type="ordered locus">Rsph17025_3214</name>
</gene>
<evidence type="ECO:0000256" key="9">
    <source>
        <dbReference type="SAM" id="Phobius"/>
    </source>
</evidence>
<keyword evidence="5" id="KW-0547">Nucleotide-binding</keyword>
<evidence type="ECO:0000256" key="2">
    <source>
        <dbReference type="ARBA" id="ARBA00012438"/>
    </source>
</evidence>
<dbReference type="PANTHER" id="PTHR41523:SF8">
    <property type="entry name" value="ETHYLENE RESPONSE SENSOR PROTEIN"/>
    <property type="match status" value="1"/>
</dbReference>
<keyword evidence="7" id="KW-0067">ATP-binding</keyword>
<dbReference type="Pfam" id="PF07568">
    <property type="entry name" value="HisKA_2"/>
    <property type="match status" value="1"/>
</dbReference>
<dbReference type="BioCyc" id="RSPH349102:G1G8M-3318-MONOMER"/>
<keyword evidence="3" id="KW-0597">Phosphoprotein</keyword>
<dbReference type="SUPFAM" id="SSF55874">
    <property type="entry name" value="ATPase domain of HSP90 chaperone/DNA topoisomerase II/histidine kinase"/>
    <property type="match status" value="1"/>
</dbReference>
<dbReference type="SMART" id="SM00911">
    <property type="entry name" value="HWE_HK"/>
    <property type="match status" value="1"/>
</dbReference>
<keyword evidence="6" id="KW-0418">Kinase</keyword>
<feature type="domain" description="Signal transduction histidine kinase HWE region" evidence="11">
    <location>
        <begin position="336"/>
        <end position="423"/>
    </location>
</feature>
<feature type="transmembrane region" description="Helical" evidence="9">
    <location>
        <begin position="20"/>
        <end position="40"/>
    </location>
</feature>
<dbReference type="Gene3D" id="3.30.565.10">
    <property type="entry name" value="Histidine kinase-like ATPase, C-terminal domain"/>
    <property type="match status" value="1"/>
</dbReference>
<dbReference type="PANTHER" id="PTHR41523">
    <property type="entry name" value="TWO-COMPONENT SYSTEM SENSOR PROTEIN"/>
    <property type="match status" value="1"/>
</dbReference>
<dbReference type="KEGG" id="rsq:Rsph17025_3214"/>
<feature type="domain" description="Histidine kinase/HSP90-like ATPase" evidence="10">
    <location>
        <begin position="427"/>
        <end position="522"/>
    </location>
</feature>
<evidence type="ECO:0000256" key="7">
    <source>
        <dbReference type="ARBA" id="ARBA00022840"/>
    </source>
</evidence>
<evidence type="ECO:0000259" key="10">
    <source>
        <dbReference type="SMART" id="SM00387"/>
    </source>
</evidence>
<evidence type="ECO:0000256" key="6">
    <source>
        <dbReference type="ARBA" id="ARBA00022777"/>
    </source>
</evidence>
<dbReference type="InterPro" id="IPR011102">
    <property type="entry name" value="Sig_transdc_His_kinase_HWE"/>
</dbReference>
<geneLocation type="plasmid" evidence="12">
    <name>pRSPA01</name>
</geneLocation>
<evidence type="ECO:0000256" key="8">
    <source>
        <dbReference type="SAM" id="Coils"/>
    </source>
</evidence>
<dbReference type="SMART" id="SM00387">
    <property type="entry name" value="HATPase_c"/>
    <property type="match status" value="1"/>
</dbReference>
<feature type="transmembrane region" description="Helical" evidence="9">
    <location>
        <begin position="278"/>
        <end position="300"/>
    </location>
</feature>
<dbReference type="AlphaFoldDB" id="A4WXI4"/>
<dbReference type="CDD" id="cd12915">
    <property type="entry name" value="PDC2_DGC_like"/>
    <property type="match status" value="1"/>
</dbReference>
<proteinExistence type="predicted"/>
<dbReference type="EMBL" id="CP000662">
    <property type="protein sequence ID" value="ABP72098.1"/>
    <property type="molecule type" value="Genomic_DNA"/>
</dbReference>
<dbReference type="GO" id="GO:0005524">
    <property type="term" value="F:ATP binding"/>
    <property type="evidence" value="ECO:0007669"/>
    <property type="project" value="UniProtKB-KW"/>
</dbReference>
<feature type="coiled-coil region" evidence="8">
    <location>
        <begin position="303"/>
        <end position="337"/>
    </location>
</feature>
<dbReference type="Pfam" id="PF02518">
    <property type="entry name" value="HATPase_c"/>
    <property type="match status" value="1"/>
</dbReference>
<organism evidence="12">
    <name type="scientific">Cereibacter sphaeroides (strain ATCC 17025 / ATH 2.4.3)</name>
    <name type="common">Rhodobacter sphaeroides</name>
    <dbReference type="NCBI Taxonomy" id="349102"/>
    <lineage>
        <taxon>Bacteria</taxon>
        <taxon>Pseudomonadati</taxon>
        <taxon>Pseudomonadota</taxon>
        <taxon>Alphaproteobacteria</taxon>
        <taxon>Rhodobacterales</taxon>
        <taxon>Paracoccaceae</taxon>
        <taxon>Cereibacter</taxon>
    </lineage>
</organism>
<evidence type="ECO:0000256" key="1">
    <source>
        <dbReference type="ARBA" id="ARBA00000085"/>
    </source>
</evidence>
<sequence>MRPDQNPTGKLMKSAQFAALRLGACILAVCGMAVWGVWSWREEITTLEEQGLAKSRLIALYTERLIQTQLILQEALLRDLSVQPGELPGFERFGSLLTDIETLHNASGGVAILDTEGRIREAGPLYPQDYVFPIDDYHAASAQGTTVYIGRTNMPDAVSDRLYVARDFSAPGLEGIFVSMVTLDSVRAFLQQVAPQPDEAASLLRDDGYLMLRRNVSRPMMLDPAAPAMQALQGQLAGSYRAVAVSDGVDRLYAFTRLSDLPLVANYGMPVSAVRAGWLWRVGPIWMFVGLLALFIYVLAGRIRRAMELNVEALETRQKLEATQKVAEQRARLMQELSHRVKNNLALVLALIDRQIRTRGRIEPAELRGRIMAIAEVHSMLFAAGDRYDLDFGRLIDRLSSSEALIPPERALTVERDVETGIRIGPDSAVPLALAATELLTNAVKHAHPDGRPGRIHVGLHRIDPDCAQLTISDDGVGIVAVKGTRHSGLGIVEALVGQADATLERRDGDGTRFILTFPIRGHVTVDLPAGNVVRIAAAS</sequence>
<keyword evidence="9" id="KW-0812">Transmembrane</keyword>
<keyword evidence="4" id="KW-0808">Transferase</keyword>
<reference evidence="12" key="1">
    <citation type="submission" date="2007-04" db="EMBL/GenBank/DDBJ databases">
        <title>Complete sequence of plasmid pRSPA01 of Rhodobacter sphaeroides ATCC 17025.</title>
        <authorList>
            <consortium name="US DOE Joint Genome Institute"/>
            <person name="Copeland A."/>
            <person name="Lucas S."/>
            <person name="Lapidus A."/>
            <person name="Barry K."/>
            <person name="Detter J.C."/>
            <person name="Glavina del Rio T."/>
            <person name="Hammon N."/>
            <person name="Israni S."/>
            <person name="Dalin E."/>
            <person name="Tice H."/>
            <person name="Pitluck S."/>
            <person name="Chertkov O."/>
            <person name="Brettin T."/>
            <person name="Bruce D."/>
            <person name="Han C."/>
            <person name="Schmutz J."/>
            <person name="Larimer F."/>
            <person name="Land M."/>
            <person name="Hauser L."/>
            <person name="Kyrpides N."/>
            <person name="Kim E."/>
            <person name="Richardson P."/>
            <person name="Mackenzie C."/>
            <person name="Choudhary M."/>
            <person name="Donohue T.J."/>
            <person name="Kaplan S."/>
        </authorList>
    </citation>
    <scope>NUCLEOTIDE SEQUENCE [LARGE SCALE GENOMIC DNA]</scope>
    <source>
        <strain evidence="12">ATCC 17025</strain>
        <plasmid evidence="12">pRSPA01</plasmid>
    </source>
</reference>
<protein>
    <recommendedName>
        <fullName evidence="2">histidine kinase</fullName>
        <ecNumber evidence="2">2.7.13.3</ecNumber>
    </recommendedName>
</protein>